<accession>A0AAD4TFL0</accession>
<keyword evidence="3" id="KW-1185">Reference proteome</keyword>
<evidence type="ECO:0000256" key="1">
    <source>
        <dbReference type="SAM" id="SignalP"/>
    </source>
</evidence>
<dbReference type="Proteomes" id="UP001202328">
    <property type="component" value="Unassembled WGS sequence"/>
</dbReference>
<evidence type="ECO:0000313" key="2">
    <source>
        <dbReference type="EMBL" id="KAI3958114.1"/>
    </source>
</evidence>
<dbReference type="AlphaFoldDB" id="A0AAD4TFL0"/>
<protein>
    <submittedName>
        <fullName evidence="2">Uncharacterized protein</fullName>
    </submittedName>
</protein>
<feature type="signal peptide" evidence="1">
    <location>
        <begin position="1"/>
        <end position="30"/>
    </location>
</feature>
<organism evidence="2 3">
    <name type="scientific">Papaver atlanticum</name>
    <dbReference type="NCBI Taxonomy" id="357466"/>
    <lineage>
        <taxon>Eukaryota</taxon>
        <taxon>Viridiplantae</taxon>
        <taxon>Streptophyta</taxon>
        <taxon>Embryophyta</taxon>
        <taxon>Tracheophyta</taxon>
        <taxon>Spermatophyta</taxon>
        <taxon>Magnoliopsida</taxon>
        <taxon>Ranunculales</taxon>
        <taxon>Papaveraceae</taxon>
        <taxon>Papaveroideae</taxon>
        <taxon>Papaver</taxon>
    </lineage>
</organism>
<sequence>MEFTHRNFSSAGFLLFSGMVGCTLLLPGAAISCAPGETQTQTKSVDRPTIYCYRCQDQCITQCKSQGREVSQVECNFWGSDQAICKCCCALPSSTPPPSKPIDWNKCPIGEKKRFFLLRNSVIDCKLCVNGCKTKCDRIGGTVTRQVCFQDFQFGTTVLIDLLVCPCCCKTNHSPPPSP</sequence>
<feature type="chain" id="PRO_5041950805" evidence="1">
    <location>
        <begin position="31"/>
        <end position="179"/>
    </location>
</feature>
<evidence type="ECO:0000313" key="3">
    <source>
        <dbReference type="Proteomes" id="UP001202328"/>
    </source>
</evidence>
<keyword evidence="1" id="KW-0732">Signal</keyword>
<reference evidence="2" key="1">
    <citation type="submission" date="2022-04" db="EMBL/GenBank/DDBJ databases">
        <title>A functionally conserved STORR gene fusion in Papaver species that diverged 16.8 million years ago.</title>
        <authorList>
            <person name="Catania T."/>
        </authorList>
    </citation>
    <scope>NUCLEOTIDE SEQUENCE</scope>
    <source>
        <strain evidence="2">S-188037</strain>
    </source>
</reference>
<gene>
    <name evidence="2" type="ORF">MKW98_020756</name>
</gene>
<proteinExistence type="predicted"/>
<name>A0AAD4TFL0_9MAGN</name>
<dbReference type="PROSITE" id="PS51257">
    <property type="entry name" value="PROKAR_LIPOPROTEIN"/>
    <property type="match status" value="1"/>
</dbReference>
<dbReference type="EMBL" id="JAJJMB010001184">
    <property type="protein sequence ID" value="KAI3958114.1"/>
    <property type="molecule type" value="Genomic_DNA"/>
</dbReference>
<comment type="caution">
    <text evidence="2">The sequence shown here is derived from an EMBL/GenBank/DDBJ whole genome shotgun (WGS) entry which is preliminary data.</text>
</comment>